<dbReference type="RefSeq" id="WP_062156309.1">
    <property type="nucleotide sequence ID" value="NZ_KQ947996.1"/>
</dbReference>
<reference evidence="1 2" key="1">
    <citation type="submission" date="2015-10" db="EMBL/GenBank/DDBJ databases">
        <title>Draft genome sequence of Streptomyces curacoi DSM 40107, type strain for the species Streptomyces curacoi.</title>
        <authorList>
            <person name="Ruckert C."/>
            <person name="Winkler A."/>
            <person name="Kalinowski J."/>
            <person name="Kampfer P."/>
            <person name="Glaeser S."/>
        </authorList>
    </citation>
    <scope>NUCLEOTIDE SEQUENCE [LARGE SCALE GENOMIC DNA]</scope>
    <source>
        <strain evidence="1 2">DSM 40107</strain>
    </source>
</reference>
<gene>
    <name evidence="1" type="ORF">AQI70_34085</name>
</gene>
<dbReference type="Proteomes" id="UP000054024">
    <property type="component" value="Unassembled WGS sequence"/>
</dbReference>
<accession>A0A124GUW5</accession>
<sequence length="94" mass="10398">MRHDCVTGHASGRAAVVVCDNLVRIQLGQQTVVVLCDAGLTRKLLLYDATVENMRGRHQPGWQQTAPHLGTGSSLLRVTYRRAAVTPVRFWRCG</sequence>
<evidence type="ECO:0000313" key="1">
    <source>
        <dbReference type="EMBL" id="KUM68222.1"/>
    </source>
</evidence>
<keyword evidence="2" id="KW-1185">Reference proteome</keyword>
<evidence type="ECO:0000313" key="2">
    <source>
        <dbReference type="Proteomes" id="UP000054024"/>
    </source>
</evidence>
<comment type="caution">
    <text evidence="1">The sequence shown here is derived from an EMBL/GenBank/DDBJ whole genome shotgun (WGS) entry which is preliminary data.</text>
</comment>
<protein>
    <submittedName>
        <fullName evidence="1">Uncharacterized protein</fullName>
    </submittedName>
</protein>
<proteinExistence type="predicted"/>
<dbReference type="AlphaFoldDB" id="A0A124GUW5"/>
<dbReference type="EMBL" id="LMWJ01000032">
    <property type="protein sequence ID" value="KUM68222.1"/>
    <property type="molecule type" value="Genomic_DNA"/>
</dbReference>
<organism evidence="1 2">
    <name type="scientific">Streptomyces curacoi</name>
    <dbReference type="NCBI Taxonomy" id="146536"/>
    <lineage>
        <taxon>Bacteria</taxon>
        <taxon>Bacillati</taxon>
        <taxon>Actinomycetota</taxon>
        <taxon>Actinomycetes</taxon>
        <taxon>Kitasatosporales</taxon>
        <taxon>Streptomycetaceae</taxon>
        <taxon>Streptomyces</taxon>
    </lineage>
</organism>
<dbReference type="STRING" id="146536.AQI70_34085"/>
<name>A0A124GUW5_9ACTN</name>